<dbReference type="GeneID" id="78177570"/>
<reference evidence="1 2" key="1">
    <citation type="submission" date="2016-11" db="EMBL/GenBank/DDBJ databases">
        <authorList>
            <person name="Jaros S."/>
            <person name="Januszkiewicz K."/>
            <person name="Wedrychowicz H."/>
        </authorList>
    </citation>
    <scope>NUCLEOTIDE SEQUENCE [LARGE SCALE GENOMIC DNA]</scope>
    <source>
        <strain evidence="1 2">DSM 14214</strain>
    </source>
</reference>
<keyword evidence="2" id="KW-1185">Reference proteome</keyword>
<dbReference type="AlphaFoldDB" id="A0A1M6YYB5"/>
<accession>A0A1M6YYB5</accession>
<dbReference type="RefSeq" id="WP_072853279.1">
    <property type="nucleotide sequence ID" value="NZ_FRAH01000081.1"/>
</dbReference>
<dbReference type="Proteomes" id="UP000183975">
    <property type="component" value="Unassembled WGS sequence"/>
</dbReference>
<evidence type="ECO:0000313" key="2">
    <source>
        <dbReference type="Proteomes" id="UP000183975"/>
    </source>
</evidence>
<sequence length="97" mass="11192">MERRMLWEKQIADEKNHKFTLQYFLLVHPVPKGENVYGVAIDKISGGQVLEREEVSGLSDRQEEMEIFLQKLCQGDAFPVELAELGDDYISAKEFIC</sequence>
<dbReference type="Pfam" id="PF20124">
    <property type="entry name" value="DUF6514"/>
    <property type="match status" value="1"/>
</dbReference>
<organism evidence="1 2">
    <name type="scientific">Anaerotignum lactatifermentans DSM 14214</name>
    <dbReference type="NCBI Taxonomy" id="1121323"/>
    <lineage>
        <taxon>Bacteria</taxon>
        <taxon>Bacillati</taxon>
        <taxon>Bacillota</taxon>
        <taxon>Clostridia</taxon>
        <taxon>Lachnospirales</taxon>
        <taxon>Anaerotignaceae</taxon>
        <taxon>Anaerotignum</taxon>
    </lineage>
</organism>
<proteinExistence type="predicted"/>
<dbReference type="InterPro" id="IPR017016">
    <property type="entry name" value="UCP033595"/>
</dbReference>
<name>A0A1M6YYB5_9FIRM</name>
<protein>
    <submittedName>
        <fullName evidence="1">Uncharacterized protein</fullName>
    </submittedName>
</protein>
<gene>
    <name evidence="1" type="ORF">SAMN02745138_03110</name>
</gene>
<dbReference type="EMBL" id="FRAH01000081">
    <property type="protein sequence ID" value="SHL23187.1"/>
    <property type="molecule type" value="Genomic_DNA"/>
</dbReference>
<dbReference type="OrthoDB" id="9869611at2"/>
<evidence type="ECO:0000313" key="1">
    <source>
        <dbReference type="EMBL" id="SHL23187.1"/>
    </source>
</evidence>